<organism evidence="3 4">
    <name type="scientific">Paenibacillus glycinis</name>
    <dbReference type="NCBI Taxonomy" id="2697035"/>
    <lineage>
        <taxon>Bacteria</taxon>
        <taxon>Bacillati</taxon>
        <taxon>Bacillota</taxon>
        <taxon>Bacilli</taxon>
        <taxon>Bacillales</taxon>
        <taxon>Paenibacillaceae</taxon>
        <taxon>Paenibacillus</taxon>
    </lineage>
</organism>
<comment type="caution">
    <text evidence="3">The sequence shown here is derived from an EMBL/GenBank/DDBJ whole genome shotgun (WGS) entry which is preliminary data.</text>
</comment>
<dbReference type="EMBL" id="JAAAMV010000005">
    <property type="protein sequence ID" value="NBD24249.1"/>
    <property type="molecule type" value="Genomic_DNA"/>
</dbReference>
<dbReference type="InterPro" id="IPR050126">
    <property type="entry name" value="Ap4A_hydrolase"/>
</dbReference>
<evidence type="ECO:0000313" key="4">
    <source>
        <dbReference type="Proteomes" id="UP000665561"/>
    </source>
</evidence>
<dbReference type="Pfam" id="PF13671">
    <property type="entry name" value="AAA_33"/>
    <property type="match status" value="1"/>
</dbReference>
<dbReference type="SUPFAM" id="SSF56300">
    <property type="entry name" value="Metallo-dependent phosphatases"/>
    <property type="match status" value="1"/>
</dbReference>
<dbReference type="Gene3D" id="3.30.470.30">
    <property type="entry name" value="DNA ligase/mRNA capping enzyme"/>
    <property type="match status" value="2"/>
</dbReference>
<dbReference type="Proteomes" id="UP000665561">
    <property type="component" value="Unassembled WGS sequence"/>
</dbReference>
<feature type="domain" description="Polynucleotide kinase-phosphatase ligase" evidence="2">
    <location>
        <begin position="483"/>
        <end position="829"/>
    </location>
</feature>
<dbReference type="Gene3D" id="3.60.21.10">
    <property type="match status" value="1"/>
</dbReference>
<sequence>MEIQTRLHTIFLLVGATECGKTTFAKEVLMPQLKLKLEDGSRGLRANVQYLSSDAMRQELLGHDYDKYAQVMLEASSLTFQLLFERLKLVTSFPINAEFVVVDTTGLAEDFRAKAREIAQANNYNVEVILFDYRKREDYYVSERSKKIISNHLNRLRQDVLPVLSREDYGQIHKIRAKDFYDPAAGRPNPGYRVAVQDWEDYRSAALPQDRGYIVVGDVHECVQELQGLLRDYGYRVEGGIVTATDKVRDTKVILAGDWIDKGGQTREIVEFLHANREHFLFVLGNHENFVYKYLLGDIQGADPELLRSYFDSVQALAEDDALFAKFAELTESARPFYRFVGDYGPSFYVTHAPCQNKYIGKLDANSIRHQRNFRLDRGSAAEEQLAFLRREAVGNHPYHLFGHIAAKQAFRIKNKLHLDTGSAHGNLLTSVRIATKPFFRSHKSQTAAVREELPILFREVKKVSLLELDDEAVRRLRYISRNRVNFISGTMSPADKDETAGELESLRKGLQYFAERGASEVVLQPKYMGSRCNVYLHPDPEACYAVSRNGYKIQSVDLAPVYERLLARFGAYMAREGLAVLMLDGELLPWKALGDGLIERQFRPIAKALETELDFLKRNGFEEALGALMSRFEASGFEKEQHHLAKEALSDKFGTQLYQNYKYLREIREAYVPLARHDEAYRVYARQLELYGGDAELDYKPFAILKEVLASGEERFPEGRTSDIYRFLSDDECLVLDPNAADAYERAEGFFAKLTAENGMEGIVVKPERELPGSVPYLKVRNPGYLSIVYGYDYAFPHKYGKLMKQKSIAAKLRASANEHRLGRAMLEVKLGEIAPDHEAYRQAAANLLFEVAKEKDFDPRL</sequence>
<name>A0ABW9XNP8_9BACL</name>
<reference evidence="3 4" key="1">
    <citation type="submission" date="2020-01" db="EMBL/GenBank/DDBJ databases">
        <title>Paenibacillus soybeanensis sp. nov. isolated from the nodules of soybean (Glycine max(L.) Merr).</title>
        <authorList>
            <person name="Wang H."/>
        </authorList>
    </citation>
    <scope>NUCLEOTIDE SEQUENCE [LARGE SCALE GENOMIC DNA]</scope>
    <source>
        <strain evidence="3 4">T1</strain>
    </source>
</reference>
<gene>
    <name evidence="3" type="ORF">GT019_10210</name>
</gene>
<dbReference type="InterPro" id="IPR029052">
    <property type="entry name" value="Metallo-depent_PP-like"/>
</dbReference>
<protein>
    <submittedName>
        <fullName evidence="3">Metallophosphoesterase</fullName>
    </submittedName>
</protein>
<dbReference type="InterPro" id="IPR004843">
    <property type="entry name" value="Calcineurin-like_PHP"/>
</dbReference>
<evidence type="ECO:0000259" key="1">
    <source>
        <dbReference type="Pfam" id="PF00149"/>
    </source>
</evidence>
<evidence type="ECO:0000313" key="3">
    <source>
        <dbReference type="EMBL" id="NBD24249.1"/>
    </source>
</evidence>
<dbReference type="Pfam" id="PF16542">
    <property type="entry name" value="PNKP_ligase"/>
    <property type="match status" value="1"/>
</dbReference>
<dbReference type="Gene3D" id="3.40.50.300">
    <property type="entry name" value="P-loop containing nucleotide triphosphate hydrolases"/>
    <property type="match status" value="1"/>
</dbReference>
<evidence type="ECO:0000259" key="2">
    <source>
        <dbReference type="Pfam" id="PF16542"/>
    </source>
</evidence>
<keyword evidence="4" id="KW-1185">Reference proteome</keyword>
<feature type="domain" description="Calcineurin-like phosphoesterase" evidence="1">
    <location>
        <begin position="214"/>
        <end position="344"/>
    </location>
</feature>
<dbReference type="PANTHER" id="PTHR42850:SF4">
    <property type="entry name" value="ZINC-DEPENDENT ENDOPOLYPHOSPHATASE"/>
    <property type="match status" value="1"/>
</dbReference>
<dbReference type="Pfam" id="PF00149">
    <property type="entry name" value="Metallophos"/>
    <property type="match status" value="1"/>
</dbReference>
<proteinExistence type="predicted"/>
<dbReference type="PANTHER" id="PTHR42850">
    <property type="entry name" value="METALLOPHOSPHOESTERASE"/>
    <property type="match status" value="1"/>
</dbReference>
<dbReference type="SUPFAM" id="SSF52540">
    <property type="entry name" value="P-loop containing nucleoside triphosphate hydrolases"/>
    <property type="match status" value="1"/>
</dbReference>
<dbReference type="RefSeq" id="WP_161743051.1">
    <property type="nucleotide sequence ID" value="NZ_JAAAMV010000005.1"/>
</dbReference>
<accession>A0ABW9XNP8</accession>
<dbReference type="InterPro" id="IPR027417">
    <property type="entry name" value="P-loop_NTPase"/>
</dbReference>
<dbReference type="InterPro" id="IPR032380">
    <property type="entry name" value="PNKP_ligase_dom"/>
</dbReference>
<dbReference type="SUPFAM" id="SSF56091">
    <property type="entry name" value="DNA ligase/mRNA capping enzyme, catalytic domain"/>
    <property type="match status" value="1"/>
</dbReference>